<protein>
    <submittedName>
        <fullName evidence="1">Uncharacterized protein</fullName>
    </submittedName>
</protein>
<sequence length="89" mass="9724">MSGSGLGPASRLEPHCSCRSKLGSLESQAILTPRMPQHPHHPTFLARNAIASSPLQLCLEYFFFPAQISTKNTFLTAMSIKMTTRHPGS</sequence>
<accession>A0ABR2NGV2</accession>
<comment type="caution">
    <text evidence="1">The sequence shown here is derived from an EMBL/GenBank/DDBJ whole genome shotgun (WGS) entry which is preliminary data.</text>
</comment>
<reference evidence="1 2" key="1">
    <citation type="journal article" date="2024" name="G3 (Bethesda)">
        <title>Genome assembly of Hibiscus sabdariffa L. provides insights into metabolisms of medicinal natural products.</title>
        <authorList>
            <person name="Kim T."/>
        </authorList>
    </citation>
    <scope>NUCLEOTIDE SEQUENCE [LARGE SCALE GENOMIC DNA]</scope>
    <source>
        <strain evidence="1">TK-2024</strain>
        <tissue evidence="1">Old leaves</tissue>
    </source>
</reference>
<dbReference type="Proteomes" id="UP001396334">
    <property type="component" value="Unassembled WGS sequence"/>
</dbReference>
<proteinExistence type="predicted"/>
<keyword evidence="2" id="KW-1185">Reference proteome</keyword>
<evidence type="ECO:0000313" key="1">
    <source>
        <dbReference type="EMBL" id="KAK8975368.1"/>
    </source>
</evidence>
<gene>
    <name evidence="1" type="ORF">V6N11_057462</name>
</gene>
<evidence type="ECO:0000313" key="2">
    <source>
        <dbReference type="Proteomes" id="UP001396334"/>
    </source>
</evidence>
<organism evidence="1 2">
    <name type="scientific">Hibiscus sabdariffa</name>
    <name type="common">roselle</name>
    <dbReference type="NCBI Taxonomy" id="183260"/>
    <lineage>
        <taxon>Eukaryota</taxon>
        <taxon>Viridiplantae</taxon>
        <taxon>Streptophyta</taxon>
        <taxon>Embryophyta</taxon>
        <taxon>Tracheophyta</taxon>
        <taxon>Spermatophyta</taxon>
        <taxon>Magnoliopsida</taxon>
        <taxon>eudicotyledons</taxon>
        <taxon>Gunneridae</taxon>
        <taxon>Pentapetalae</taxon>
        <taxon>rosids</taxon>
        <taxon>malvids</taxon>
        <taxon>Malvales</taxon>
        <taxon>Malvaceae</taxon>
        <taxon>Malvoideae</taxon>
        <taxon>Hibiscus</taxon>
    </lineage>
</organism>
<name>A0ABR2NGV2_9ROSI</name>
<dbReference type="EMBL" id="JBBPBN010000146">
    <property type="protein sequence ID" value="KAK8975368.1"/>
    <property type="molecule type" value="Genomic_DNA"/>
</dbReference>